<keyword evidence="4" id="KW-1185">Reference proteome</keyword>
<dbReference type="Pfam" id="PF07969">
    <property type="entry name" value="Amidohydro_3"/>
    <property type="match status" value="1"/>
</dbReference>
<dbReference type="InterPro" id="IPR013108">
    <property type="entry name" value="Amidohydro_3"/>
</dbReference>
<sequence>MPITSSPSRRDFLGQSVRWTAAGGLLAAGLGQASAATASSSPAAGPDHPAAALPRQDHYLLRNVRLEEGFIREDDEIVATRTGLYDISVRDGNIDQLTAAGQGDRSLPSWDAQNALLLPATQDMHIHLDKTFYGGPWQAPRPRQGKTIMDMIAREQVLIPQLLPHSQARAEALIALLHAKGTTRARSHCNIDPVSGLQSLEHLQAALARHPDFPCEIVAFPQHGLLHSQVDGLMREAMQRGVGYVGGLDPTNVDGAMEKSLDAMFQIALDYQRGVDIHLHETSPAGVAAIHYMIDTVAKNPQLKGRVTLSHGFALATLNGAALDKMIEGLAEQQFSVASTLPIGKLTMPIPQLQAAGVKVMTGTDSVIDHWSPFGTGSMLEKANLYAQLYRGSDEFSLSRALAIATDDRLPLSAQGERQWPTPGDEASMMLVSASCSAEAVARISPVIATFSRGKPVFALTPA</sequence>
<dbReference type="CDD" id="cd01293">
    <property type="entry name" value="Bact_CD"/>
    <property type="match status" value="1"/>
</dbReference>
<organism evidence="3 4">
    <name type="scientific">Pantoea deleyi</name>
    <dbReference type="NCBI Taxonomy" id="470932"/>
    <lineage>
        <taxon>Bacteria</taxon>
        <taxon>Pseudomonadati</taxon>
        <taxon>Pseudomonadota</taxon>
        <taxon>Gammaproteobacteria</taxon>
        <taxon>Enterobacterales</taxon>
        <taxon>Erwiniaceae</taxon>
        <taxon>Pantoea</taxon>
    </lineage>
</organism>
<dbReference type="AlphaFoldDB" id="A0A506Q2I4"/>
<proteinExistence type="predicted"/>
<dbReference type="NCBIfam" id="TIGR01409">
    <property type="entry name" value="TAT_signal_seq"/>
    <property type="match status" value="1"/>
</dbReference>
<dbReference type="PANTHER" id="PTHR32027:SF9">
    <property type="entry name" value="BLL3847 PROTEIN"/>
    <property type="match status" value="1"/>
</dbReference>
<evidence type="ECO:0000259" key="2">
    <source>
        <dbReference type="Pfam" id="PF07969"/>
    </source>
</evidence>
<dbReference type="SUPFAM" id="SSF51556">
    <property type="entry name" value="Metallo-dependent hydrolases"/>
    <property type="match status" value="1"/>
</dbReference>
<dbReference type="Proteomes" id="UP000317747">
    <property type="component" value="Unassembled WGS sequence"/>
</dbReference>
<dbReference type="InterPro" id="IPR011059">
    <property type="entry name" value="Metal-dep_hydrolase_composite"/>
</dbReference>
<accession>A0A506Q2I4</accession>
<dbReference type="InterPro" id="IPR019546">
    <property type="entry name" value="TAT_signal_bac_arc"/>
</dbReference>
<dbReference type="PANTHER" id="PTHR32027">
    <property type="entry name" value="CYTOSINE DEAMINASE"/>
    <property type="match status" value="1"/>
</dbReference>
<evidence type="ECO:0000313" key="4">
    <source>
        <dbReference type="Proteomes" id="UP000317747"/>
    </source>
</evidence>
<dbReference type="Gene3D" id="3.20.20.140">
    <property type="entry name" value="Metal-dependent hydrolases"/>
    <property type="match status" value="1"/>
</dbReference>
<dbReference type="InterPro" id="IPR032466">
    <property type="entry name" value="Metal_Hydrolase"/>
</dbReference>
<feature type="domain" description="Amidohydrolase 3" evidence="2">
    <location>
        <begin position="168"/>
        <end position="458"/>
    </location>
</feature>
<name>A0A506Q2I4_9GAMM</name>
<gene>
    <name evidence="3" type="ORF">FJW01_11365</name>
</gene>
<dbReference type="EMBL" id="VHJA01000060">
    <property type="protein sequence ID" value="TPV40313.1"/>
    <property type="molecule type" value="Genomic_DNA"/>
</dbReference>
<dbReference type="InterPro" id="IPR052349">
    <property type="entry name" value="Metallo-hydrolase_Enzymes"/>
</dbReference>
<comment type="caution">
    <text evidence="3">The sequence shown here is derived from an EMBL/GenBank/DDBJ whole genome shotgun (WGS) entry which is preliminary data.</text>
</comment>
<evidence type="ECO:0000256" key="1">
    <source>
        <dbReference type="ARBA" id="ARBA00022729"/>
    </source>
</evidence>
<dbReference type="Gene3D" id="2.30.40.10">
    <property type="entry name" value="Urease, subunit C, domain 1"/>
    <property type="match status" value="1"/>
</dbReference>
<dbReference type="RefSeq" id="WP_140917114.1">
    <property type="nucleotide sequence ID" value="NZ_CP071405.1"/>
</dbReference>
<keyword evidence="1" id="KW-0732">Signal</keyword>
<dbReference type="InterPro" id="IPR006311">
    <property type="entry name" value="TAT_signal"/>
</dbReference>
<dbReference type="OrthoDB" id="9815027at2"/>
<reference evidence="3 4" key="1">
    <citation type="submission" date="2019-06" db="EMBL/GenBank/DDBJ databases">
        <title>Taxogenomics and systematics of the genus Pantoea.</title>
        <authorList>
            <person name="Tambong J.T."/>
        </authorList>
    </citation>
    <scope>NUCLEOTIDE SEQUENCE [LARGE SCALE GENOMIC DNA]</scope>
    <source>
        <strain evidence="3 4">LMG 24200</strain>
    </source>
</reference>
<dbReference type="PROSITE" id="PS51318">
    <property type="entry name" value="TAT"/>
    <property type="match status" value="1"/>
</dbReference>
<dbReference type="NCBIfam" id="NF005312">
    <property type="entry name" value="PRK06846.1"/>
    <property type="match status" value="1"/>
</dbReference>
<keyword evidence="3" id="KW-0378">Hydrolase</keyword>
<protein>
    <submittedName>
        <fullName evidence="3">Amidohydrolase family protein</fullName>
    </submittedName>
</protein>
<evidence type="ECO:0000313" key="3">
    <source>
        <dbReference type="EMBL" id="TPV40313.1"/>
    </source>
</evidence>
<dbReference type="GO" id="GO:0016814">
    <property type="term" value="F:hydrolase activity, acting on carbon-nitrogen (but not peptide) bonds, in cyclic amidines"/>
    <property type="evidence" value="ECO:0007669"/>
    <property type="project" value="TreeGrafter"/>
</dbReference>